<name>A0A562LF37_9GAMM</name>
<dbReference type="OrthoDB" id="6054506at2"/>
<proteinExistence type="predicted"/>
<feature type="signal peptide" evidence="1">
    <location>
        <begin position="1"/>
        <end position="17"/>
    </location>
</feature>
<sequence>MSLIFAALKKLETPAQAATASHAYTPAQASWQRWLLPASTAAAGLLVGVGLFAALRPAADAHASASVAPSVTPSAAAHRDVAATVVPVSSATASTATDSAAAIATAPAAIASATGNDQSIATVAAPAPVLPVAIATQAMPADATTNASTPAVIPSAVASVAGTSASAPATTNVAHAPAPIAAQEPATSAPPLTAEIHVTDRSDLAPAEGQDVARLVAAIGNALQSDDTAQAQAQLAQLARHLPPRSLTLLRMQAWVAHESGDTAAALAYYRQIVERVPGDQATVINLAMLEARNGQVDSARDRLRRLRTLAPGSNEIEKAIAMVEARLQ</sequence>
<gene>
    <name evidence="2" type="ORF">IP90_00489</name>
</gene>
<dbReference type="InterPro" id="IPR011990">
    <property type="entry name" value="TPR-like_helical_dom_sf"/>
</dbReference>
<evidence type="ECO:0000313" key="3">
    <source>
        <dbReference type="Proteomes" id="UP000315167"/>
    </source>
</evidence>
<dbReference type="SUPFAM" id="SSF48452">
    <property type="entry name" value="TPR-like"/>
    <property type="match status" value="1"/>
</dbReference>
<dbReference type="Gene3D" id="1.25.40.10">
    <property type="entry name" value="Tetratricopeptide repeat domain"/>
    <property type="match status" value="1"/>
</dbReference>
<protein>
    <submittedName>
        <fullName evidence="2">Tetratricopeptide repeat protein</fullName>
    </submittedName>
</protein>
<keyword evidence="1" id="KW-0732">Signal</keyword>
<evidence type="ECO:0000256" key="1">
    <source>
        <dbReference type="SAM" id="SignalP"/>
    </source>
</evidence>
<dbReference type="AlphaFoldDB" id="A0A562LF37"/>
<keyword evidence="3" id="KW-1185">Reference proteome</keyword>
<feature type="chain" id="PRO_5021999613" evidence="1">
    <location>
        <begin position="18"/>
        <end position="329"/>
    </location>
</feature>
<dbReference type="Proteomes" id="UP000315167">
    <property type="component" value="Unassembled WGS sequence"/>
</dbReference>
<evidence type="ECO:0000313" key="2">
    <source>
        <dbReference type="EMBL" id="TWI06224.1"/>
    </source>
</evidence>
<accession>A0A562LF37</accession>
<reference evidence="2 3" key="1">
    <citation type="journal article" date="2015" name="Stand. Genomic Sci.">
        <title>Genomic Encyclopedia of Bacterial and Archaeal Type Strains, Phase III: the genomes of soil and plant-associated and newly described type strains.</title>
        <authorList>
            <person name="Whitman W.B."/>
            <person name="Woyke T."/>
            <person name="Klenk H.P."/>
            <person name="Zhou Y."/>
            <person name="Lilburn T.G."/>
            <person name="Beck B.J."/>
            <person name="De Vos P."/>
            <person name="Vandamme P."/>
            <person name="Eisen J.A."/>
            <person name="Garrity G."/>
            <person name="Hugenholtz P."/>
            <person name="Kyrpides N.C."/>
        </authorList>
    </citation>
    <scope>NUCLEOTIDE SEQUENCE [LARGE SCALE GENOMIC DNA]</scope>
    <source>
        <strain evidence="2 3">CGMCC 1.10821</strain>
    </source>
</reference>
<comment type="caution">
    <text evidence="2">The sequence shown here is derived from an EMBL/GenBank/DDBJ whole genome shotgun (WGS) entry which is preliminary data.</text>
</comment>
<organism evidence="2 3">
    <name type="scientific">Luteimonas cucumeris</name>
    <dbReference type="NCBI Taxonomy" id="985012"/>
    <lineage>
        <taxon>Bacteria</taxon>
        <taxon>Pseudomonadati</taxon>
        <taxon>Pseudomonadota</taxon>
        <taxon>Gammaproteobacteria</taxon>
        <taxon>Lysobacterales</taxon>
        <taxon>Lysobacteraceae</taxon>
        <taxon>Luteimonas</taxon>
    </lineage>
</organism>
<dbReference type="RefSeq" id="WP_144898016.1">
    <property type="nucleotide sequence ID" value="NZ_VLKN01000001.1"/>
</dbReference>
<dbReference type="Pfam" id="PF14559">
    <property type="entry name" value="TPR_19"/>
    <property type="match status" value="1"/>
</dbReference>
<dbReference type="EMBL" id="VLKN01000001">
    <property type="protein sequence ID" value="TWI06224.1"/>
    <property type="molecule type" value="Genomic_DNA"/>
</dbReference>